<dbReference type="Gene3D" id="1.10.8.10">
    <property type="entry name" value="DNA helicase RuvA subunit, C-terminal domain"/>
    <property type="match status" value="1"/>
</dbReference>
<organism evidence="3 4">
    <name type="scientific">Wickerhamiella sorbophila</name>
    <dbReference type="NCBI Taxonomy" id="45607"/>
    <lineage>
        <taxon>Eukaryota</taxon>
        <taxon>Fungi</taxon>
        <taxon>Dikarya</taxon>
        <taxon>Ascomycota</taxon>
        <taxon>Saccharomycotina</taxon>
        <taxon>Dipodascomycetes</taxon>
        <taxon>Dipodascales</taxon>
        <taxon>Trichomonascaceae</taxon>
        <taxon>Wickerhamiella</taxon>
    </lineage>
</organism>
<dbReference type="OrthoDB" id="10254930at2759"/>
<dbReference type="EMBL" id="NDIQ01000001">
    <property type="protein sequence ID" value="PRT52839.1"/>
    <property type="molecule type" value="Genomic_DNA"/>
</dbReference>
<dbReference type="AlphaFoldDB" id="A0A2T0FD26"/>
<dbReference type="GO" id="GO:0005737">
    <property type="term" value="C:cytoplasm"/>
    <property type="evidence" value="ECO:0007669"/>
    <property type="project" value="TreeGrafter"/>
</dbReference>
<dbReference type="Proteomes" id="UP000238350">
    <property type="component" value="Unassembled WGS sequence"/>
</dbReference>
<dbReference type="PANTHER" id="PTHR46340">
    <property type="entry name" value="UBX DOMAIN-CONTAINING PROTEIN 1"/>
    <property type="match status" value="1"/>
</dbReference>
<dbReference type="PANTHER" id="PTHR46340:SF1">
    <property type="entry name" value="UBX DOMAIN-CONTAINING PROTEIN 1"/>
    <property type="match status" value="1"/>
</dbReference>
<evidence type="ECO:0000256" key="1">
    <source>
        <dbReference type="ARBA" id="ARBA00023054"/>
    </source>
</evidence>
<keyword evidence="4" id="KW-1185">Reference proteome</keyword>
<evidence type="ECO:0000313" key="4">
    <source>
        <dbReference type="Proteomes" id="UP000238350"/>
    </source>
</evidence>
<feature type="region of interest" description="Disordered" evidence="2">
    <location>
        <begin position="34"/>
        <end position="126"/>
    </location>
</feature>
<evidence type="ECO:0000256" key="2">
    <source>
        <dbReference type="SAM" id="MobiDB-lite"/>
    </source>
</evidence>
<dbReference type="GO" id="GO:0005634">
    <property type="term" value="C:nucleus"/>
    <property type="evidence" value="ECO:0007669"/>
    <property type="project" value="TreeGrafter"/>
</dbReference>
<dbReference type="InterPro" id="IPR029071">
    <property type="entry name" value="Ubiquitin-like_domsf"/>
</dbReference>
<sequence length="252" mass="28259">MTSRETLLEMGFDPRVVDRALEHSDELGAAIDWIENHPDSADAEESVQVQPAVAPEEQAPTESRPVEERLAELQAKAAKRRKEAEMQDAEERRRNEEISRKNQQQARDAKRDLEVKQAQKQAAQRRKEALEDKLYKEQLRKQIEQDKRERLAKAGKLDTSPPPPAAAAVPAPKPVVTGDVRVRIKYEDQTITKTFGQEFTVAQLGDAVGEEFGLSQFVLTTTYPALSIDPQGDTRTLREAQLANANIVVKLA</sequence>
<dbReference type="GO" id="GO:0031397">
    <property type="term" value="P:negative regulation of protein ubiquitination"/>
    <property type="evidence" value="ECO:0007669"/>
    <property type="project" value="TreeGrafter"/>
</dbReference>
<dbReference type="SUPFAM" id="SSF46934">
    <property type="entry name" value="UBA-like"/>
    <property type="match status" value="1"/>
</dbReference>
<dbReference type="GO" id="GO:0032435">
    <property type="term" value="P:negative regulation of proteasomal ubiquitin-dependent protein catabolic process"/>
    <property type="evidence" value="ECO:0007669"/>
    <property type="project" value="TreeGrafter"/>
</dbReference>
<proteinExistence type="predicted"/>
<feature type="compositionally biased region" description="Basic and acidic residues" evidence="2">
    <location>
        <begin position="107"/>
        <end position="117"/>
    </location>
</feature>
<comment type="caution">
    <text evidence="3">The sequence shown here is derived from an EMBL/GenBank/DDBJ whole genome shotgun (WGS) entry which is preliminary data.</text>
</comment>
<dbReference type="SUPFAM" id="SSF54236">
    <property type="entry name" value="Ubiquitin-like"/>
    <property type="match status" value="1"/>
</dbReference>
<gene>
    <name evidence="3" type="ORF">B9G98_00459</name>
</gene>
<dbReference type="STRING" id="45607.A0A2T0FD26"/>
<reference evidence="3 4" key="1">
    <citation type="submission" date="2017-04" db="EMBL/GenBank/DDBJ databases">
        <title>Genome sequencing of [Candida] sorbophila.</title>
        <authorList>
            <person name="Ahn J.O."/>
        </authorList>
    </citation>
    <scope>NUCLEOTIDE SEQUENCE [LARGE SCALE GENOMIC DNA]</scope>
    <source>
        <strain evidence="3 4">DS02</strain>
    </source>
</reference>
<dbReference type="GeneID" id="36514208"/>
<dbReference type="InterPro" id="IPR009060">
    <property type="entry name" value="UBA-like_sf"/>
</dbReference>
<dbReference type="Gene3D" id="3.10.20.90">
    <property type="entry name" value="Phosphatidylinositol 3-kinase Catalytic Subunit, Chain A, domain 1"/>
    <property type="match status" value="1"/>
</dbReference>
<name>A0A2T0FD26_9ASCO</name>
<dbReference type="GO" id="GO:1903094">
    <property type="term" value="P:negative regulation of protein K48-linked deubiquitination"/>
    <property type="evidence" value="ECO:0007669"/>
    <property type="project" value="TreeGrafter"/>
</dbReference>
<protein>
    <submittedName>
        <fullName evidence="3">UBX domain-containing protein 1</fullName>
    </submittedName>
</protein>
<keyword evidence="1" id="KW-0175">Coiled coil</keyword>
<accession>A0A2T0FD26</accession>
<dbReference type="GO" id="GO:0036435">
    <property type="term" value="F:K48-linked polyubiquitin modification-dependent protein binding"/>
    <property type="evidence" value="ECO:0007669"/>
    <property type="project" value="TreeGrafter"/>
</dbReference>
<evidence type="ECO:0000313" key="3">
    <source>
        <dbReference type="EMBL" id="PRT52839.1"/>
    </source>
</evidence>
<dbReference type="RefSeq" id="XP_024662785.1">
    <property type="nucleotide sequence ID" value="XM_024807017.1"/>
</dbReference>
<feature type="compositionally biased region" description="Basic and acidic residues" evidence="2">
    <location>
        <begin position="82"/>
        <end position="100"/>
    </location>
</feature>